<dbReference type="GO" id="GO:0015774">
    <property type="term" value="P:polysaccharide transport"/>
    <property type="evidence" value="ECO:0007669"/>
    <property type="project" value="InterPro"/>
</dbReference>
<dbReference type="Pfam" id="PF05159">
    <property type="entry name" value="Capsule_synth"/>
    <property type="match status" value="1"/>
</dbReference>
<dbReference type="Proteomes" id="UP000316030">
    <property type="component" value="Unassembled WGS sequence"/>
</dbReference>
<reference evidence="1 2" key="1">
    <citation type="submission" date="2017-05" db="EMBL/GenBank/DDBJ databases">
        <authorList>
            <person name="Varghese N."/>
            <person name="Submissions S."/>
        </authorList>
    </citation>
    <scope>NUCLEOTIDE SEQUENCE [LARGE SCALE GENOMIC DNA]</scope>
    <source>
        <strain evidence="1 2">DSM 29506</strain>
    </source>
</reference>
<gene>
    <name evidence="1" type="ORF">SAMN06265173_11383</name>
</gene>
<dbReference type="GO" id="GO:0000271">
    <property type="term" value="P:polysaccharide biosynthetic process"/>
    <property type="evidence" value="ECO:0007669"/>
    <property type="project" value="InterPro"/>
</dbReference>
<dbReference type="InterPro" id="IPR007833">
    <property type="entry name" value="Capsule_polysaccharide_synth"/>
</dbReference>
<proteinExistence type="predicted"/>
<sequence>MQGETTHNRVFLFLQGPHGPFFYQLGQMLQRAGAAVWRVGFNAGDRAFWFGGQGYIPYDGTPEDWPDRFAQLIAEKHVTDIVLYGDTRAIHAQAVAYARENNITVHVFEEGYLRPFWVTYERGGTNGHSRLMDMSVDDMRSALEQYDPDTPMPPARWGDMRQHVFYGALYHWFVMFRNGDYPRFRTHRDLSVRREFQLYLKRLLLMPAQAVERGLATLRIRNGGFPYHLVLLQLEHDSSFQMHSPFNTMTEFLELVLRGFAEGAPRHHHLVIKAHPLENGQYPLHREIRRVARDLGVNDRVHFVRGGKLARLLNDARSAVTVNSTAAQQVLWRGIPLKAFGAAVYDKPEFVSTQPLPEFFARASRPDLSAYRDYRRYLLETSQIAGGFYSARARRQLLRQVVDMMLAPEDPYDALKAGTAAPRQQLRLVR</sequence>
<dbReference type="EMBL" id="FXTO01000013">
    <property type="protein sequence ID" value="SMO77419.1"/>
    <property type="molecule type" value="Genomic_DNA"/>
</dbReference>
<dbReference type="OrthoDB" id="9794206at2"/>
<dbReference type="RefSeq" id="WP_142493633.1">
    <property type="nucleotide sequence ID" value="NZ_FXTO01000013.1"/>
</dbReference>
<dbReference type="CDD" id="cd16441">
    <property type="entry name" value="beta_Kdo_transferase_KpsS"/>
    <property type="match status" value="1"/>
</dbReference>
<protein>
    <submittedName>
        <fullName evidence="1">Capsular polysaccharide export protein</fullName>
    </submittedName>
</protein>
<evidence type="ECO:0000313" key="1">
    <source>
        <dbReference type="EMBL" id="SMO77419.1"/>
    </source>
</evidence>
<organism evidence="1 2">
    <name type="scientific">Thalassovita litoralis</name>
    <dbReference type="NCBI Taxonomy" id="1010611"/>
    <lineage>
        <taxon>Bacteria</taxon>
        <taxon>Pseudomonadati</taxon>
        <taxon>Pseudomonadota</taxon>
        <taxon>Alphaproteobacteria</taxon>
        <taxon>Rhodobacterales</taxon>
        <taxon>Roseobacteraceae</taxon>
        <taxon>Thalassovita</taxon>
    </lineage>
</organism>
<dbReference type="AlphaFoldDB" id="A0A521E0B9"/>
<keyword evidence="2" id="KW-1185">Reference proteome</keyword>
<evidence type="ECO:0000313" key="2">
    <source>
        <dbReference type="Proteomes" id="UP000316030"/>
    </source>
</evidence>
<accession>A0A521E0B9</accession>
<name>A0A521E0B9_9RHOB</name>